<evidence type="ECO:0000256" key="5">
    <source>
        <dbReference type="ARBA" id="ARBA00022842"/>
    </source>
</evidence>
<evidence type="ECO:0000256" key="1">
    <source>
        <dbReference type="ARBA" id="ARBA00001946"/>
    </source>
</evidence>
<evidence type="ECO:0000313" key="7">
    <source>
        <dbReference type="Proteomes" id="UP000437736"/>
    </source>
</evidence>
<dbReference type="InterPro" id="IPR051090">
    <property type="entry name" value="Inositol_monoP_superfamily"/>
</dbReference>
<organism evidence="6 7">
    <name type="scientific">Acidiferrimicrobium australe</name>
    <dbReference type="NCBI Taxonomy" id="2664430"/>
    <lineage>
        <taxon>Bacteria</taxon>
        <taxon>Bacillati</taxon>
        <taxon>Actinomycetota</taxon>
        <taxon>Acidimicrobiia</taxon>
        <taxon>Acidimicrobiales</taxon>
        <taxon>Acidimicrobiaceae</taxon>
        <taxon>Acidiferrimicrobium</taxon>
    </lineage>
</organism>
<keyword evidence="5" id="KW-0460">Magnesium</keyword>
<dbReference type="PROSITE" id="PS00629">
    <property type="entry name" value="IMP_1"/>
    <property type="match status" value="1"/>
</dbReference>
<evidence type="ECO:0000256" key="4">
    <source>
        <dbReference type="ARBA" id="ARBA00022801"/>
    </source>
</evidence>
<reference evidence="6 7" key="1">
    <citation type="submission" date="2019-11" db="EMBL/GenBank/DDBJ databases">
        <title>Acidiferrimicrobium australis gen. nov., sp. nov., an acidophilic and obligately heterotrophic, member of the Actinobacteria that catalyses dissimilatory oxido- reduction of iron isolated from metal-rich acidic water in Chile.</title>
        <authorList>
            <person name="Gonzalez D."/>
            <person name="Huber K."/>
            <person name="Hedrich S."/>
            <person name="Rojas-Villalobos C."/>
            <person name="Quatrini R."/>
            <person name="Dinamarca M.A."/>
            <person name="Schwarz A."/>
            <person name="Canales C."/>
            <person name="Nancucheo I."/>
        </authorList>
    </citation>
    <scope>NUCLEOTIDE SEQUENCE [LARGE SCALE GENOMIC DNA]</scope>
    <source>
        <strain evidence="6 7">USS-CCA1</strain>
    </source>
</reference>
<dbReference type="InterPro" id="IPR000760">
    <property type="entry name" value="Inositol_monophosphatase-like"/>
</dbReference>
<name>A0ABW9QZ10_9ACTN</name>
<protein>
    <submittedName>
        <fullName evidence="6">Histidinol phosphatase</fullName>
    </submittedName>
</protein>
<dbReference type="PANTHER" id="PTHR43200">
    <property type="entry name" value="PHOSPHATASE"/>
    <property type="match status" value="1"/>
</dbReference>
<evidence type="ECO:0000256" key="3">
    <source>
        <dbReference type="ARBA" id="ARBA00022723"/>
    </source>
</evidence>
<keyword evidence="7" id="KW-1185">Reference proteome</keyword>
<comment type="cofactor">
    <cofactor evidence="1">
        <name>Mg(2+)</name>
        <dbReference type="ChEBI" id="CHEBI:18420"/>
    </cofactor>
</comment>
<comment type="similarity">
    <text evidence="2">Belongs to the inositol monophosphatase superfamily.</text>
</comment>
<dbReference type="Pfam" id="PF00459">
    <property type="entry name" value="Inositol_P"/>
    <property type="match status" value="1"/>
</dbReference>
<dbReference type="InterPro" id="IPR020583">
    <property type="entry name" value="Inositol_monoP_metal-BS"/>
</dbReference>
<dbReference type="Gene3D" id="3.30.540.10">
    <property type="entry name" value="Fructose-1,6-Bisphosphatase, subunit A, domain 1"/>
    <property type="match status" value="1"/>
</dbReference>
<evidence type="ECO:0000256" key="2">
    <source>
        <dbReference type="ARBA" id="ARBA00009759"/>
    </source>
</evidence>
<feature type="non-terminal residue" evidence="6">
    <location>
        <position position="151"/>
    </location>
</feature>
<keyword evidence="3" id="KW-0479">Metal-binding</keyword>
<dbReference type="SUPFAM" id="SSF56655">
    <property type="entry name" value="Carbohydrate phosphatase"/>
    <property type="match status" value="1"/>
</dbReference>
<dbReference type="Proteomes" id="UP000437736">
    <property type="component" value="Unassembled WGS sequence"/>
</dbReference>
<proteinExistence type="inferred from homology"/>
<comment type="caution">
    <text evidence="6">The sequence shown here is derived from an EMBL/GenBank/DDBJ whole genome shotgun (WGS) entry which is preliminary data.</text>
</comment>
<gene>
    <name evidence="6" type="ORF">GHK86_19550</name>
</gene>
<dbReference type="PRINTS" id="PR00377">
    <property type="entry name" value="IMPHPHTASES"/>
</dbReference>
<keyword evidence="4" id="KW-0378">Hydrolase</keyword>
<sequence length="151" mass="16501">MADLTADLELAHELADAADAITVPASGRSDLVVDTKPDRTWVTEADRGVERAVRERLARARPGDAVLGEEDGLQGEGPRRWIVDPIDGTANFVRRVPVWATLLALEVEGRLVVGMVSAPLLGRRWWAARGLRPEWQRARAVQHAVTVSQPG</sequence>
<evidence type="ECO:0000313" key="6">
    <source>
        <dbReference type="EMBL" id="MST34909.1"/>
    </source>
</evidence>
<dbReference type="EMBL" id="WJHE01001295">
    <property type="protein sequence ID" value="MST34909.1"/>
    <property type="molecule type" value="Genomic_DNA"/>
</dbReference>
<dbReference type="PANTHER" id="PTHR43200:SF6">
    <property type="entry name" value="3'(2'),5'-BISPHOSPHATE NUCLEOTIDASE"/>
    <property type="match status" value="1"/>
</dbReference>
<accession>A0ABW9QZ10</accession>